<dbReference type="PROSITE" id="PS51041">
    <property type="entry name" value="EMI"/>
    <property type="match status" value="1"/>
</dbReference>
<evidence type="ECO:0000259" key="11">
    <source>
        <dbReference type="PROSITE" id="PS51041"/>
    </source>
</evidence>
<keyword evidence="6 7" id="KW-1015">Disulfide bond</keyword>
<dbReference type="GO" id="GO:0009986">
    <property type="term" value="C:cell surface"/>
    <property type="evidence" value="ECO:0007669"/>
    <property type="project" value="TreeGrafter"/>
</dbReference>
<feature type="disulfide bond" evidence="7">
    <location>
        <begin position="127"/>
        <end position="136"/>
    </location>
</feature>
<dbReference type="PANTHER" id="PTHR14949:SF21">
    <property type="entry name" value="EPIDERMAL GROWTH FACTOR-LIKE PROTEIN 7"/>
    <property type="match status" value="1"/>
</dbReference>
<evidence type="ECO:0000256" key="3">
    <source>
        <dbReference type="ARBA" id="ARBA00022737"/>
    </source>
</evidence>
<evidence type="ECO:0000259" key="10">
    <source>
        <dbReference type="PROSITE" id="PS50026"/>
    </source>
</evidence>
<name>A0AAV7R3K0_PLEWA</name>
<dbReference type="Pfam" id="PF07546">
    <property type="entry name" value="EMI"/>
    <property type="match status" value="1"/>
</dbReference>
<comment type="caution">
    <text evidence="7">Lacks conserved residue(s) required for the propagation of feature annotation.</text>
</comment>
<feature type="compositionally biased region" description="Low complexity" evidence="8">
    <location>
        <begin position="189"/>
        <end position="200"/>
    </location>
</feature>
<dbReference type="PANTHER" id="PTHR14949">
    <property type="entry name" value="EGF-LIKE-DOMAIN, MULTIPLE 7, 8"/>
    <property type="match status" value="1"/>
</dbReference>
<keyword evidence="5" id="KW-0175">Coiled coil</keyword>
<dbReference type="PROSITE" id="PS01186">
    <property type="entry name" value="EGF_2"/>
    <property type="match status" value="2"/>
</dbReference>
<dbReference type="InterPro" id="IPR018097">
    <property type="entry name" value="EGF_Ca-bd_CS"/>
</dbReference>
<dbReference type="GO" id="GO:0005576">
    <property type="term" value="C:extracellular region"/>
    <property type="evidence" value="ECO:0007669"/>
    <property type="project" value="TreeGrafter"/>
</dbReference>
<evidence type="ECO:0000256" key="8">
    <source>
        <dbReference type="SAM" id="MobiDB-lite"/>
    </source>
</evidence>
<dbReference type="Proteomes" id="UP001066276">
    <property type="component" value="Chromosome 6"/>
</dbReference>
<keyword evidence="3" id="KW-0677">Repeat</keyword>
<organism evidence="12 13">
    <name type="scientific">Pleurodeles waltl</name>
    <name type="common">Iberian ribbed newt</name>
    <dbReference type="NCBI Taxonomy" id="8319"/>
    <lineage>
        <taxon>Eukaryota</taxon>
        <taxon>Metazoa</taxon>
        <taxon>Chordata</taxon>
        <taxon>Craniata</taxon>
        <taxon>Vertebrata</taxon>
        <taxon>Euteleostomi</taxon>
        <taxon>Amphibia</taxon>
        <taxon>Batrachia</taxon>
        <taxon>Caudata</taxon>
        <taxon>Salamandroidea</taxon>
        <taxon>Salamandridae</taxon>
        <taxon>Pleurodelinae</taxon>
        <taxon>Pleurodeles</taxon>
    </lineage>
</organism>
<dbReference type="GO" id="GO:0005509">
    <property type="term" value="F:calcium ion binding"/>
    <property type="evidence" value="ECO:0007669"/>
    <property type="project" value="InterPro"/>
</dbReference>
<dbReference type="SMART" id="SM00179">
    <property type="entry name" value="EGF_CA"/>
    <property type="match status" value="1"/>
</dbReference>
<dbReference type="InterPro" id="IPR011489">
    <property type="entry name" value="EMI_domain"/>
</dbReference>
<evidence type="ECO:0008006" key="14">
    <source>
        <dbReference type="Google" id="ProtNLM"/>
    </source>
</evidence>
<feature type="disulfide bond" evidence="7">
    <location>
        <begin position="109"/>
        <end position="119"/>
    </location>
</feature>
<accession>A0AAV7R3K0</accession>
<evidence type="ECO:0000256" key="5">
    <source>
        <dbReference type="ARBA" id="ARBA00023054"/>
    </source>
</evidence>
<feature type="signal peptide" evidence="9">
    <location>
        <begin position="1"/>
        <end position="19"/>
    </location>
</feature>
<reference evidence="12" key="1">
    <citation type="journal article" date="2022" name="bioRxiv">
        <title>Sequencing and chromosome-scale assembly of the giantPleurodeles waltlgenome.</title>
        <authorList>
            <person name="Brown T."/>
            <person name="Elewa A."/>
            <person name="Iarovenko S."/>
            <person name="Subramanian E."/>
            <person name="Araus A.J."/>
            <person name="Petzold A."/>
            <person name="Susuki M."/>
            <person name="Suzuki K.-i.T."/>
            <person name="Hayashi T."/>
            <person name="Toyoda A."/>
            <person name="Oliveira C."/>
            <person name="Osipova E."/>
            <person name="Leigh N.D."/>
            <person name="Simon A."/>
            <person name="Yun M.H."/>
        </authorList>
    </citation>
    <scope>NUCLEOTIDE SEQUENCE</scope>
    <source>
        <strain evidence="12">20211129_DDA</strain>
        <tissue evidence="12">Liver</tissue>
    </source>
</reference>
<dbReference type="PROSITE" id="PS01187">
    <property type="entry name" value="EGF_CA"/>
    <property type="match status" value="1"/>
</dbReference>
<dbReference type="InterPro" id="IPR050969">
    <property type="entry name" value="Dev_Signal_Modulators"/>
</dbReference>
<proteinExistence type="predicted"/>
<evidence type="ECO:0000256" key="1">
    <source>
        <dbReference type="ARBA" id="ARBA00022536"/>
    </source>
</evidence>
<dbReference type="InterPro" id="IPR049883">
    <property type="entry name" value="NOTCH1_EGF-like"/>
</dbReference>
<comment type="caution">
    <text evidence="12">The sequence shown here is derived from an EMBL/GenBank/DDBJ whole genome shotgun (WGS) entry which is preliminary data.</text>
</comment>
<feature type="domain" description="EGF-like" evidence="10">
    <location>
        <begin position="139"/>
        <end position="179"/>
    </location>
</feature>
<evidence type="ECO:0000256" key="6">
    <source>
        <dbReference type="ARBA" id="ARBA00023157"/>
    </source>
</evidence>
<evidence type="ECO:0000256" key="2">
    <source>
        <dbReference type="ARBA" id="ARBA00022729"/>
    </source>
</evidence>
<feature type="domain" description="EMI" evidence="11">
    <location>
        <begin position="27"/>
        <end position="106"/>
    </location>
</feature>
<dbReference type="SMART" id="SM00181">
    <property type="entry name" value="EGF"/>
    <property type="match status" value="2"/>
</dbReference>
<keyword evidence="4" id="KW-0106">Calcium</keyword>
<gene>
    <name evidence="12" type="ORF">NDU88_012332</name>
</gene>
<feature type="chain" id="PRO_5043619590" description="Epidermal growth factor-like protein 7" evidence="9">
    <location>
        <begin position="20"/>
        <end position="283"/>
    </location>
</feature>
<dbReference type="InterPro" id="IPR001881">
    <property type="entry name" value="EGF-like_Ca-bd_dom"/>
</dbReference>
<dbReference type="AlphaFoldDB" id="A0AAV7R3K0"/>
<evidence type="ECO:0000313" key="13">
    <source>
        <dbReference type="Proteomes" id="UP001066276"/>
    </source>
</evidence>
<dbReference type="SUPFAM" id="SSF57196">
    <property type="entry name" value="EGF/Laminin"/>
    <property type="match status" value="1"/>
</dbReference>
<dbReference type="Gene3D" id="2.10.25.10">
    <property type="entry name" value="Laminin"/>
    <property type="match status" value="2"/>
</dbReference>
<keyword evidence="13" id="KW-1185">Reference proteome</keyword>
<dbReference type="Pfam" id="PF07645">
    <property type="entry name" value="EGF_CA"/>
    <property type="match status" value="1"/>
</dbReference>
<sequence length="283" mass="30919">MWGLVSLLAGCVLILGVTSTDLFHHPGRGMCLANTHSAPKLPYTVSYVQPVYQPYLKACEGNRICSSYRTTYKVAYRQGLKTVSSPLYACCPGWKRVSSQAHTCSKGICGLSCQHGGVCAGINRCGCPLGWGGKYCQTDIDECNSQSHGCSQHCVNTAGSYRCSCHNGYALAVDGKTCRTVDKAPQSSAASAPAMNSSASETSDNTKKEMQELKTRMEAMEQKMQLLLAPLNSLFPSTSDDLTTDQMRFLSHSFQQLDRIDSLSEQISFLEERLETCSCKNQR</sequence>
<dbReference type="GO" id="GO:0005102">
    <property type="term" value="F:signaling receptor binding"/>
    <property type="evidence" value="ECO:0007669"/>
    <property type="project" value="TreeGrafter"/>
</dbReference>
<keyword evidence="2 9" id="KW-0732">Signal</keyword>
<dbReference type="PROSITE" id="PS50026">
    <property type="entry name" value="EGF_3"/>
    <property type="match status" value="2"/>
</dbReference>
<evidence type="ECO:0000256" key="7">
    <source>
        <dbReference type="PROSITE-ProRule" id="PRU00076"/>
    </source>
</evidence>
<dbReference type="PROSITE" id="PS00010">
    <property type="entry name" value="ASX_HYDROXYL"/>
    <property type="match status" value="1"/>
</dbReference>
<dbReference type="EMBL" id="JANPWB010000010">
    <property type="protein sequence ID" value="KAJ1146050.1"/>
    <property type="molecule type" value="Genomic_DNA"/>
</dbReference>
<protein>
    <recommendedName>
        <fullName evidence="14">Epidermal growth factor-like protein 7</fullName>
    </recommendedName>
</protein>
<evidence type="ECO:0000256" key="4">
    <source>
        <dbReference type="ARBA" id="ARBA00022837"/>
    </source>
</evidence>
<keyword evidence="1 7" id="KW-0245">EGF-like domain</keyword>
<evidence type="ECO:0000256" key="9">
    <source>
        <dbReference type="SAM" id="SignalP"/>
    </source>
</evidence>
<dbReference type="InterPro" id="IPR000152">
    <property type="entry name" value="EGF-type_Asp/Asn_hydroxyl_site"/>
</dbReference>
<feature type="region of interest" description="Disordered" evidence="8">
    <location>
        <begin position="189"/>
        <end position="209"/>
    </location>
</feature>
<feature type="domain" description="EGF-like" evidence="10">
    <location>
        <begin position="105"/>
        <end position="137"/>
    </location>
</feature>
<evidence type="ECO:0000313" key="12">
    <source>
        <dbReference type="EMBL" id="KAJ1146050.1"/>
    </source>
</evidence>
<dbReference type="PROSITE" id="PS00022">
    <property type="entry name" value="EGF_1"/>
    <property type="match status" value="1"/>
</dbReference>
<dbReference type="InterPro" id="IPR000742">
    <property type="entry name" value="EGF"/>
</dbReference>
<dbReference type="FunFam" id="2.10.25.10:FF:000010">
    <property type="entry name" value="Pro-epidermal growth factor"/>
    <property type="match status" value="1"/>
</dbReference>